<evidence type="ECO:0000256" key="1">
    <source>
        <dbReference type="SAM" id="MobiDB-lite"/>
    </source>
</evidence>
<proteinExistence type="predicted"/>
<reference evidence="2 3" key="1">
    <citation type="submission" date="2018-06" db="EMBL/GenBank/DDBJ databases">
        <authorList>
            <consortium name="Pathogen Informatics"/>
            <person name="Doyle S."/>
        </authorList>
    </citation>
    <scope>NUCLEOTIDE SEQUENCE [LARGE SCALE GENOMIC DNA]</scope>
    <source>
        <strain evidence="2 3">NCTC13316</strain>
    </source>
</reference>
<keyword evidence="3" id="KW-1185">Reference proteome</keyword>
<dbReference type="OrthoDB" id="6107855at2"/>
<dbReference type="RefSeq" id="WP_160116145.1">
    <property type="nucleotide sequence ID" value="NZ_CAAAHP010000004.1"/>
</dbReference>
<evidence type="ECO:0008006" key="4">
    <source>
        <dbReference type="Google" id="ProtNLM"/>
    </source>
</evidence>
<feature type="region of interest" description="Disordered" evidence="1">
    <location>
        <begin position="246"/>
        <end position="265"/>
    </location>
</feature>
<dbReference type="AlphaFoldDB" id="A0A378JQS1"/>
<gene>
    <name evidence="2" type="ORF">NCTC13316_00553</name>
</gene>
<dbReference type="Pfam" id="PF13730">
    <property type="entry name" value="HTH_36"/>
    <property type="match status" value="1"/>
</dbReference>
<evidence type="ECO:0000313" key="2">
    <source>
        <dbReference type="EMBL" id="STX50472.1"/>
    </source>
</evidence>
<sequence>MYIQSQIIVDRFIRRGKFAKQYLNAHEKLMLFILASYIGKKSVCYPSISSLANDCSLSIASIKRAIKSLEKKELLYVIRKSGCNNHYSFNLKLFEELSADSTKRSQLLDPDSSTNREQADLTLSADSTSNNDINNSTKYTSLQDVKDNTSSFKCSKEESVPAIQEIFKYWQTTMKYPRAKLDKKRRKRIKEALALYSKEELKSAIDGCANTPYNMGQNDRNQVYNDIELIFRDSTHIERFINNSQTNNNHSVNGSNRRQFLKGVI</sequence>
<evidence type="ECO:0000313" key="3">
    <source>
        <dbReference type="Proteomes" id="UP000254794"/>
    </source>
</evidence>
<dbReference type="Proteomes" id="UP000254794">
    <property type="component" value="Unassembled WGS sequence"/>
</dbReference>
<dbReference type="EMBL" id="UGOD01000001">
    <property type="protein sequence ID" value="STX50472.1"/>
    <property type="molecule type" value="Genomic_DNA"/>
</dbReference>
<organism evidence="2 3">
    <name type="scientific">Legionella busanensis</name>
    <dbReference type="NCBI Taxonomy" id="190655"/>
    <lineage>
        <taxon>Bacteria</taxon>
        <taxon>Pseudomonadati</taxon>
        <taxon>Pseudomonadota</taxon>
        <taxon>Gammaproteobacteria</taxon>
        <taxon>Legionellales</taxon>
        <taxon>Legionellaceae</taxon>
        <taxon>Legionella</taxon>
    </lineage>
</organism>
<protein>
    <recommendedName>
        <fullName evidence="4">Helix-turn-helix domain-containing protein</fullName>
    </recommendedName>
</protein>
<name>A0A378JQS1_9GAMM</name>
<dbReference type="InterPro" id="IPR036388">
    <property type="entry name" value="WH-like_DNA-bd_sf"/>
</dbReference>
<accession>A0A378JQS1</accession>
<dbReference type="Gene3D" id="1.10.10.10">
    <property type="entry name" value="Winged helix-like DNA-binding domain superfamily/Winged helix DNA-binding domain"/>
    <property type="match status" value="1"/>
</dbReference>
<feature type="region of interest" description="Disordered" evidence="1">
    <location>
        <begin position="105"/>
        <end position="129"/>
    </location>
</feature>